<dbReference type="PANTHER" id="PTHR30629:SF2">
    <property type="entry name" value="PROPHAGE INTEGRASE INTS-RELATED"/>
    <property type="match status" value="1"/>
</dbReference>
<evidence type="ECO:0000256" key="1">
    <source>
        <dbReference type="ARBA" id="ARBA00008857"/>
    </source>
</evidence>
<dbReference type="Pfam" id="PF00589">
    <property type="entry name" value="Phage_integrase"/>
    <property type="match status" value="1"/>
</dbReference>
<dbReference type="Gene3D" id="1.10.443.10">
    <property type="entry name" value="Intergrase catalytic core"/>
    <property type="match status" value="1"/>
</dbReference>
<dbReference type="Proteomes" id="UP000786693">
    <property type="component" value="Unassembled WGS sequence"/>
</dbReference>
<keyword evidence="2" id="KW-0229">DNA integration</keyword>
<dbReference type="Pfam" id="PF13356">
    <property type="entry name" value="Arm-DNA-bind_3"/>
    <property type="match status" value="1"/>
</dbReference>
<reference evidence="5 6" key="1">
    <citation type="submission" date="2021-05" db="EMBL/GenBank/DDBJ databases">
        <title>Bacteria Genome sequencing.</title>
        <authorList>
            <person name="Takabe Y."/>
            <person name="Nakajima Y."/>
            <person name="Suzuki S."/>
            <person name="Shiozaki T."/>
        </authorList>
    </citation>
    <scope>NUCLEOTIDE SEQUENCE [LARGE SCALE GENOMIC DNA]</scope>
    <source>
        <strain evidence="5 6">AI_62</strain>
    </source>
</reference>
<dbReference type="EMBL" id="BPFH01000004">
    <property type="protein sequence ID" value="GIT95564.1"/>
    <property type="molecule type" value="Genomic_DNA"/>
</dbReference>
<dbReference type="InterPro" id="IPR011010">
    <property type="entry name" value="DNA_brk_join_enz"/>
</dbReference>
<evidence type="ECO:0000259" key="4">
    <source>
        <dbReference type="PROSITE" id="PS51898"/>
    </source>
</evidence>
<comment type="caution">
    <text evidence="5">The sequence shown here is derived from an EMBL/GenBank/DDBJ whole genome shotgun (WGS) entry which is preliminary data.</text>
</comment>
<gene>
    <name evidence="5" type="ORF">JANAI62_21870</name>
</gene>
<organism evidence="5 6">
    <name type="scientific">Jannaschia pagri</name>
    <dbReference type="NCBI Taxonomy" id="2829797"/>
    <lineage>
        <taxon>Bacteria</taxon>
        <taxon>Pseudomonadati</taxon>
        <taxon>Pseudomonadota</taxon>
        <taxon>Alphaproteobacteria</taxon>
        <taxon>Rhodobacterales</taxon>
        <taxon>Roseobacteraceae</taxon>
        <taxon>Jannaschia</taxon>
    </lineage>
</organism>
<keyword evidence="6" id="KW-1185">Reference proteome</keyword>
<evidence type="ECO:0000313" key="6">
    <source>
        <dbReference type="Proteomes" id="UP000786693"/>
    </source>
</evidence>
<dbReference type="InterPro" id="IPR013762">
    <property type="entry name" value="Integrase-like_cat_sf"/>
</dbReference>
<dbReference type="InterPro" id="IPR050808">
    <property type="entry name" value="Phage_Integrase"/>
</dbReference>
<protein>
    <submittedName>
        <fullName evidence="5">Integrase</fullName>
    </submittedName>
</protein>
<accession>A0ABQ4NMV3</accession>
<dbReference type="PANTHER" id="PTHR30629">
    <property type="entry name" value="PROPHAGE INTEGRASE"/>
    <property type="match status" value="1"/>
</dbReference>
<keyword evidence="3" id="KW-0233">DNA recombination</keyword>
<feature type="domain" description="Tyr recombinase" evidence="4">
    <location>
        <begin position="202"/>
        <end position="383"/>
    </location>
</feature>
<evidence type="ECO:0000256" key="2">
    <source>
        <dbReference type="ARBA" id="ARBA00022908"/>
    </source>
</evidence>
<comment type="similarity">
    <text evidence="1">Belongs to the 'phage' integrase family.</text>
</comment>
<name>A0ABQ4NMV3_9RHOB</name>
<dbReference type="RefSeq" id="WP_220749081.1">
    <property type="nucleotide sequence ID" value="NZ_BPFH01000004.1"/>
</dbReference>
<sequence length="395" mass="44530">MAKLTAQGVRDMPLTTAGQKFVWDDGQPGLGVRIGRASKAYIVQSRVGAKTRRVTLAKTDHLTLNDARKLAKKALAEMADGKDRNAQLRQDRAKLMTLGQAVDGWLSERSHRERTAVTYRATMAREFGDWLSMEMRRITPKVFQARFHEIMARTPAGAALAVRTFKSCWNWARVDVTDAEGNPLLPECPADIVKRKKIMPKPKRRQTFVSDWKEFFEALDNLETNSNRHPEAGEKFKVYVELLARTGLRMTEAAYLEWADVDLKAKTLTIVAERAKNGEAITLPLAEQTVRLLEAQKERTGGETYVWGASPYGDPRKTLTAFREALGWPIGFHDLRRSFSTVATRLDVQQTKLKRLMNHATGSDVTAGYQILTDPEMMRGATQAVSDYMDQQRTA</sequence>
<dbReference type="Gene3D" id="3.30.160.390">
    <property type="entry name" value="Integrase, DNA-binding domain"/>
    <property type="match status" value="1"/>
</dbReference>
<dbReference type="InterPro" id="IPR025166">
    <property type="entry name" value="Integrase_DNA_bind_dom"/>
</dbReference>
<evidence type="ECO:0000256" key="3">
    <source>
        <dbReference type="ARBA" id="ARBA00023172"/>
    </source>
</evidence>
<dbReference type="InterPro" id="IPR038488">
    <property type="entry name" value="Integrase_DNA-bd_sf"/>
</dbReference>
<evidence type="ECO:0000313" key="5">
    <source>
        <dbReference type="EMBL" id="GIT95564.1"/>
    </source>
</evidence>
<proteinExistence type="inferred from homology"/>
<dbReference type="PROSITE" id="PS51898">
    <property type="entry name" value="TYR_RECOMBINASE"/>
    <property type="match status" value="1"/>
</dbReference>
<dbReference type="InterPro" id="IPR002104">
    <property type="entry name" value="Integrase_catalytic"/>
</dbReference>
<dbReference type="SUPFAM" id="SSF56349">
    <property type="entry name" value="DNA breaking-rejoining enzymes"/>
    <property type="match status" value="1"/>
</dbReference>